<reference evidence="2" key="1">
    <citation type="submission" date="2016-07" db="EMBL/GenBank/DDBJ databases">
        <authorList>
            <person name="Florea S."/>
            <person name="Webb J.S."/>
            <person name="Jaromczyk J."/>
            <person name="Schardl C.L."/>
        </authorList>
    </citation>
    <scope>NUCLEOTIDE SEQUENCE [LARGE SCALE GENOMIC DNA]</scope>
    <source>
        <strain evidence="2">CC-VM-7</strain>
    </source>
</reference>
<dbReference type="STRING" id="651561.BBI00_05120"/>
<sequence>MKHLETIEEIKKGKNLTLESIVTIFNKKRIPKNASFHLIKINFNYEDGDIIKYLDLIYGDELTNPFNKDFIDKLNSPDP</sequence>
<dbReference type="OrthoDB" id="9879705at2"/>
<gene>
    <name evidence="1" type="ORF">BBI00_05120</name>
</gene>
<comment type="caution">
    <text evidence="1">The sequence shown here is derived from an EMBL/GenBank/DDBJ whole genome shotgun (WGS) entry which is preliminary data.</text>
</comment>
<proteinExistence type="predicted"/>
<evidence type="ECO:0000313" key="1">
    <source>
        <dbReference type="EMBL" id="OCA73761.1"/>
    </source>
</evidence>
<dbReference type="RefSeq" id="WP_065397760.1">
    <property type="nucleotide sequence ID" value="NZ_CP064938.1"/>
</dbReference>
<dbReference type="AlphaFoldDB" id="A0A1B8ZQ89"/>
<accession>A0A1B8ZQ89</accession>
<dbReference type="EMBL" id="MAYG01000001">
    <property type="protein sequence ID" value="OCA73761.1"/>
    <property type="molecule type" value="Genomic_DNA"/>
</dbReference>
<evidence type="ECO:0000313" key="2">
    <source>
        <dbReference type="Proteomes" id="UP000093432"/>
    </source>
</evidence>
<protein>
    <submittedName>
        <fullName evidence="1">Uncharacterized protein</fullName>
    </submittedName>
</protein>
<organism evidence="1 2">
    <name type="scientific">Chryseobacterium arthrosphaerae</name>
    <dbReference type="NCBI Taxonomy" id="651561"/>
    <lineage>
        <taxon>Bacteria</taxon>
        <taxon>Pseudomonadati</taxon>
        <taxon>Bacteroidota</taxon>
        <taxon>Flavobacteriia</taxon>
        <taxon>Flavobacteriales</taxon>
        <taxon>Weeksellaceae</taxon>
        <taxon>Chryseobacterium group</taxon>
        <taxon>Chryseobacterium</taxon>
    </lineage>
</organism>
<dbReference type="Proteomes" id="UP000093432">
    <property type="component" value="Unassembled WGS sequence"/>
</dbReference>
<name>A0A1B8ZQ89_9FLAO</name>